<organism evidence="1 2">
    <name type="scientific">Cichorium intybus</name>
    <name type="common">Chicory</name>
    <dbReference type="NCBI Taxonomy" id="13427"/>
    <lineage>
        <taxon>Eukaryota</taxon>
        <taxon>Viridiplantae</taxon>
        <taxon>Streptophyta</taxon>
        <taxon>Embryophyta</taxon>
        <taxon>Tracheophyta</taxon>
        <taxon>Spermatophyta</taxon>
        <taxon>Magnoliopsida</taxon>
        <taxon>eudicotyledons</taxon>
        <taxon>Gunneridae</taxon>
        <taxon>Pentapetalae</taxon>
        <taxon>asterids</taxon>
        <taxon>campanulids</taxon>
        <taxon>Asterales</taxon>
        <taxon>Asteraceae</taxon>
        <taxon>Cichorioideae</taxon>
        <taxon>Cichorieae</taxon>
        <taxon>Cichoriinae</taxon>
        <taxon>Cichorium</taxon>
    </lineage>
</organism>
<proteinExistence type="predicted"/>
<reference evidence="2" key="1">
    <citation type="journal article" date="2022" name="Mol. Ecol. Resour.">
        <title>The genomes of chicory, endive, great burdock and yacon provide insights into Asteraceae palaeo-polyploidization history and plant inulin production.</title>
        <authorList>
            <person name="Fan W."/>
            <person name="Wang S."/>
            <person name="Wang H."/>
            <person name="Wang A."/>
            <person name="Jiang F."/>
            <person name="Liu H."/>
            <person name="Zhao H."/>
            <person name="Xu D."/>
            <person name="Zhang Y."/>
        </authorList>
    </citation>
    <scope>NUCLEOTIDE SEQUENCE [LARGE SCALE GENOMIC DNA]</scope>
    <source>
        <strain evidence="2">cv. Punajuju</strain>
    </source>
</reference>
<gene>
    <name evidence="1" type="ORF">L2E82_38173</name>
</gene>
<protein>
    <submittedName>
        <fullName evidence="1">Uncharacterized protein</fullName>
    </submittedName>
</protein>
<evidence type="ECO:0000313" key="2">
    <source>
        <dbReference type="Proteomes" id="UP001055811"/>
    </source>
</evidence>
<sequence>MPPINSASSFIEGFEKNTKGVFTILGSEKAGAVGMGIALCLEKALAQSGVVREDVKYINAHATSTLSADVSEYEAIIHCFGYNSELKINSTKSITSHFLGAGGGVEAISTVKALQTGWLHPNMNSENPEVGVVCRHLFVVIELML</sequence>
<evidence type="ECO:0000313" key="1">
    <source>
        <dbReference type="EMBL" id="KAI3708753.1"/>
    </source>
</evidence>
<comment type="caution">
    <text evidence="1">The sequence shown here is derived from an EMBL/GenBank/DDBJ whole genome shotgun (WGS) entry which is preliminary data.</text>
</comment>
<dbReference type="EMBL" id="CM042015">
    <property type="protein sequence ID" value="KAI3708753.1"/>
    <property type="molecule type" value="Genomic_DNA"/>
</dbReference>
<dbReference type="Proteomes" id="UP001055811">
    <property type="component" value="Linkage Group LG07"/>
</dbReference>
<keyword evidence="2" id="KW-1185">Reference proteome</keyword>
<name>A0ACB9AHB0_CICIN</name>
<accession>A0ACB9AHB0</accession>
<reference evidence="1 2" key="2">
    <citation type="journal article" date="2022" name="Mol. Ecol. Resour.">
        <title>The genomes of chicory, endive, great burdock and yacon provide insights into Asteraceae paleo-polyploidization history and plant inulin production.</title>
        <authorList>
            <person name="Fan W."/>
            <person name="Wang S."/>
            <person name="Wang H."/>
            <person name="Wang A."/>
            <person name="Jiang F."/>
            <person name="Liu H."/>
            <person name="Zhao H."/>
            <person name="Xu D."/>
            <person name="Zhang Y."/>
        </authorList>
    </citation>
    <scope>NUCLEOTIDE SEQUENCE [LARGE SCALE GENOMIC DNA]</scope>
    <source>
        <strain evidence="2">cv. Punajuju</strain>
        <tissue evidence="1">Leaves</tissue>
    </source>
</reference>